<reference evidence="5" key="1">
    <citation type="submission" date="2013-08" db="EMBL/GenBank/DDBJ databases">
        <authorList>
            <person name="Mendez C."/>
            <person name="Richter M."/>
            <person name="Ferrer M."/>
            <person name="Sanchez J."/>
        </authorList>
    </citation>
    <scope>NUCLEOTIDE SEQUENCE</scope>
</reference>
<keyword evidence="2" id="KW-0489">Methyltransferase</keyword>
<protein>
    <submittedName>
        <fullName evidence="5">Protein containing DUF185</fullName>
    </submittedName>
</protein>
<dbReference type="PANTHER" id="PTHR12049">
    <property type="entry name" value="PROTEIN ARGININE METHYLTRANSFERASE NDUFAF7, MITOCHONDRIAL"/>
    <property type="match status" value="1"/>
</dbReference>
<dbReference type="Pfam" id="PF02636">
    <property type="entry name" value="Methyltransf_28"/>
    <property type="match status" value="1"/>
</dbReference>
<evidence type="ECO:0000256" key="4">
    <source>
        <dbReference type="ARBA" id="ARBA00023128"/>
    </source>
</evidence>
<reference evidence="5" key="2">
    <citation type="journal article" date="2014" name="ISME J.">
        <title>Microbial stratification in low pH oxic and suboxic macroscopic growths along an acid mine drainage.</title>
        <authorList>
            <person name="Mendez-Garcia C."/>
            <person name="Mesa V."/>
            <person name="Sprenger R.R."/>
            <person name="Richter M."/>
            <person name="Diez M.S."/>
            <person name="Solano J."/>
            <person name="Bargiela R."/>
            <person name="Golyshina O.V."/>
            <person name="Manteca A."/>
            <person name="Ramos J.L."/>
            <person name="Gallego J.R."/>
            <person name="Llorente I."/>
            <person name="Martins Dos Santos V.A."/>
            <person name="Jensen O.N."/>
            <person name="Pelaez A.I."/>
            <person name="Sanchez J."/>
            <person name="Ferrer M."/>
        </authorList>
    </citation>
    <scope>NUCLEOTIDE SEQUENCE</scope>
</reference>
<dbReference type="PANTHER" id="PTHR12049:SF7">
    <property type="entry name" value="PROTEIN ARGININE METHYLTRANSFERASE NDUFAF7, MITOCHONDRIAL"/>
    <property type="match status" value="1"/>
</dbReference>
<dbReference type="InterPro" id="IPR003788">
    <property type="entry name" value="NDUFAF7"/>
</dbReference>
<dbReference type="InterPro" id="IPR029063">
    <property type="entry name" value="SAM-dependent_MTases_sf"/>
</dbReference>
<dbReference type="InterPro" id="IPR038375">
    <property type="entry name" value="NDUFAF7_sf"/>
</dbReference>
<keyword evidence="3" id="KW-0808">Transferase</keyword>
<feature type="non-terminal residue" evidence="5">
    <location>
        <position position="199"/>
    </location>
</feature>
<dbReference type="GO" id="GO:0005739">
    <property type="term" value="C:mitochondrion"/>
    <property type="evidence" value="ECO:0007669"/>
    <property type="project" value="UniProtKB-SubCell"/>
</dbReference>
<comment type="subcellular location">
    <subcellularLocation>
        <location evidence="1">Mitochondrion</location>
    </subcellularLocation>
</comment>
<comment type="caution">
    <text evidence="5">The sequence shown here is derived from an EMBL/GenBank/DDBJ whole genome shotgun (WGS) entry which is preliminary data.</text>
</comment>
<dbReference type="GO" id="GO:0032259">
    <property type="term" value="P:methylation"/>
    <property type="evidence" value="ECO:0007669"/>
    <property type="project" value="UniProtKB-KW"/>
</dbReference>
<dbReference type="EMBL" id="AUZX01002004">
    <property type="protein sequence ID" value="EQD77815.1"/>
    <property type="molecule type" value="Genomic_DNA"/>
</dbReference>
<dbReference type="GO" id="GO:0035243">
    <property type="term" value="F:protein-arginine omega-N symmetric methyltransferase activity"/>
    <property type="evidence" value="ECO:0007669"/>
    <property type="project" value="TreeGrafter"/>
</dbReference>
<sequence length="199" mass="22759">MEPEDMASKTMTFRDYMEWSLFDPDIGYYMRRAKIGLSGSDFVTAPEVSPIFPLLISEQIVELDECMGSPDEFYLIEAGPGNGTLMRSILTAIKLIHPGLFERVHPMLIEKSPFLRQQQERQLMGLSLKHTPVWLDLMCLPANRFDGVIFGNEFLDALPAHWVSMSNGELMEVHVEVGPDEVLRQTYKALIDQEVIKYF</sequence>
<evidence type="ECO:0000313" key="5">
    <source>
        <dbReference type="EMBL" id="EQD77815.1"/>
    </source>
</evidence>
<proteinExistence type="predicted"/>
<evidence type="ECO:0000256" key="2">
    <source>
        <dbReference type="ARBA" id="ARBA00022603"/>
    </source>
</evidence>
<dbReference type="Gene3D" id="3.40.50.12710">
    <property type="match status" value="1"/>
</dbReference>
<accession>T1D6C2</accession>
<organism evidence="5">
    <name type="scientific">mine drainage metagenome</name>
    <dbReference type="NCBI Taxonomy" id="410659"/>
    <lineage>
        <taxon>unclassified sequences</taxon>
        <taxon>metagenomes</taxon>
        <taxon>ecological metagenomes</taxon>
    </lineage>
</organism>
<evidence type="ECO:0000256" key="1">
    <source>
        <dbReference type="ARBA" id="ARBA00004173"/>
    </source>
</evidence>
<dbReference type="SUPFAM" id="SSF53335">
    <property type="entry name" value="S-adenosyl-L-methionine-dependent methyltransferases"/>
    <property type="match status" value="1"/>
</dbReference>
<keyword evidence="4" id="KW-0496">Mitochondrion</keyword>
<name>T1D6C2_9ZZZZ</name>
<evidence type="ECO:0000256" key="3">
    <source>
        <dbReference type="ARBA" id="ARBA00022679"/>
    </source>
</evidence>
<dbReference type="AlphaFoldDB" id="T1D6C2"/>
<gene>
    <name evidence="5" type="ORF">B1A_02705</name>
</gene>